<name>A0A7M2WZT5_9BACT</name>
<dbReference type="Pfam" id="PF13401">
    <property type="entry name" value="AAA_22"/>
    <property type="match status" value="1"/>
</dbReference>
<dbReference type="GO" id="GO:0016887">
    <property type="term" value="F:ATP hydrolysis activity"/>
    <property type="evidence" value="ECO:0007669"/>
    <property type="project" value="InterPro"/>
</dbReference>
<feature type="domain" description="ORC1/DEAH AAA+ ATPase" evidence="1">
    <location>
        <begin position="126"/>
        <end position="247"/>
    </location>
</feature>
<dbReference type="AlphaFoldDB" id="A0A7M2WZT5"/>
<dbReference type="InterPro" id="IPR049945">
    <property type="entry name" value="AAA_22"/>
</dbReference>
<dbReference type="GO" id="GO:0003677">
    <property type="term" value="F:DNA binding"/>
    <property type="evidence" value="ECO:0007669"/>
    <property type="project" value="InterPro"/>
</dbReference>
<dbReference type="Proteomes" id="UP000593765">
    <property type="component" value="Chromosome"/>
</dbReference>
<keyword evidence="3" id="KW-1185">Reference proteome</keyword>
<evidence type="ECO:0000313" key="3">
    <source>
        <dbReference type="Proteomes" id="UP000593765"/>
    </source>
</evidence>
<evidence type="ECO:0000259" key="1">
    <source>
        <dbReference type="Pfam" id="PF13401"/>
    </source>
</evidence>
<sequence length="386" mass="42437">MNDAKARDALIGRERIRGASRMIAEGTEAASVTPEQISQVAQDVELFVRAHKIDRKAVAKALGYSPGVISEFLKGGYAGNKGLVAIQLEQWLVEEEERRSRPTTTQFVWTNVAMEIKAAANYCLDYRKIGLVFGPDTAGLGKTTALRAIHQELGPRRSSLVTIDKVDANPTGLLKKISVGMHIEDRGSNRARFERIVEKLNGRSHLLLVDQVHNLREAKGDKPLYILADLYDATQTAQLWSGTADLVTYLDRQRSKAADESLAQIRSRIMPCIDLMAGVRHGGGDNGEPLVTIEQVVEMFAKNKLRLVPTTARFLCKLANLPDSGGIRLCVQIVEYATMMGEISGAKSIDVPLLQAAMRRSLLQSRAEALLSHTLNELPMRAARTA</sequence>
<accession>A0A7M2WZT5</accession>
<protein>
    <submittedName>
        <fullName evidence="2">AAA family ATPase</fullName>
    </submittedName>
</protein>
<dbReference type="EMBL" id="CP063458">
    <property type="protein sequence ID" value="QOV90913.1"/>
    <property type="molecule type" value="Genomic_DNA"/>
</dbReference>
<dbReference type="RefSeq" id="WP_206294018.1">
    <property type="nucleotide sequence ID" value="NZ_CP063458.1"/>
</dbReference>
<reference evidence="2 3" key="1">
    <citation type="submission" date="2020-10" db="EMBL/GenBank/DDBJ databases">
        <title>Wide distribution of Phycisphaera-like planctomycetes from WD2101 soil group in peatlands and genome analysis of the first cultivated representative.</title>
        <authorList>
            <person name="Dedysh S.N."/>
            <person name="Beletsky A.V."/>
            <person name="Ivanova A."/>
            <person name="Kulichevskaya I.S."/>
            <person name="Suzina N.E."/>
            <person name="Philippov D.A."/>
            <person name="Rakitin A.L."/>
            <person name="Mardanov A.V."/>
            <person name="Ravin N.V."/>
        </authorList>
    </citation>
    <scope>NUCLEOTIDE SEQUENCE [LARGE SCALE GENOMIC DNA]</scope>
    <source>
        <strain evidence="2 3">M1803</strain>
    </source>
</reference>
<proteinExistence type="predicted"/>
<gene>
    <name evidence="2" type="ORF">IPV69_06010</name>
</gene>
<evidence type="ECO:0000313" key="2">
    <source>
        <dbReference type="EMBL" id="QOV90913.1"/>
    </source>
</evidence>
<dbReference type="InterPro" id="IPR010982">
    <property type="entry name" value="Lambda_DNA-bd_dom_sf"/>
</dbReference>
<organism evidence="2 3">
    <name type="scientific">Humisphaera borealis</name>
    <dbReference type="NCBI Taxonomy" id="2807512"/>
    <lineage>
        <taxon>Bacteria</taxon>
        <taxon>Pseudomonadati</taxon>
        <taxon>Planctomycetota</taxon>
        <taxon>Phycisphaerae</taxon>
        <taxon>Tepidisphaerales</taxon>
        <taxon>Tepidisphaeraceae</taxon>
        <taxon>Humisphaera</taxon>
    </lineage>
</organism>
<dbReference type="SUPFAM" id="SSF52540">
    <property type="entry name" value="P-loop containing nucleoside triphosphate hydrolases"/>
    <property type="match status" value="1"/>
</dbReference>
<dbReference type="KEGG" id="hbs:IPV69_06010"/>
<dbReference type="InterPro" id="IPR027417">
    <property type="entry name" value="P-loop_NTPase"/>
</dbReference>
<dbReference type="Gene3D" id="1.10.260.40">
    <property type="entry name" value="lambda repressor-like DNA-binding domains"/>
    <property type="match status" value="1"/>
</dbReference>